<dbReference type="GO" id="GO:0030435">
    <property type="term" value="P:sporulation resulting in formation of a cellular spore"/>
    <property type="evidence" value="ECO:0007669"/>
    <property type="project" value="UniProtKB-KW"/>
</dbReference>
<dbReference type="Gene3D" id="1.20.120.1810">
    <property type="match status" value="1"/>
</dbReference>
<evidence type="ECO:0000256" key="3">
    <source>
        <dbReference type="ARBA" id="ARBA00023015"/>
    </source>
</evidence>
<dbReference type="SUPFAM" id="SSF88659">
    <property type="entry name" value="Sigma3 and sigma4 domains of RNA polymerase sigma factors"/>
    <property type="match status" value="2"/>
</dbReference>
<dbReference type="PANTHER" id="PTHR30385">
    <property type="entry name" value="SIGMA FACTOR F FLAGELLAR"/>
    <property type="match status" value="1"/>
</dbReference>
<keyword evidence="5" id="KW-0238">DNA-binding</keyword>
<dbReference type="PRINTS" id="PR00046">
    <property type="entry name" value="SIGMA70FCT"/>
</dbReference>
<dbReference type="Gene3D" id="1.10.10.10">
    <property type="entry name" value="Winged helix-like DNA-binding domain superfamily/Winged helix DNA-binding domain"/>
    <property type="match status" value="2"/>
</dbReference>
<dbReference type="InterPro" id="IPR007627">
    <property type="entry name" value="RNA_pol_sigma70_r2"/>
</dbReference>
<dbReference type="Pfam" id="PF04545">
    <property type="entry name" value="Sigma70_r4"/>
    <property type="match status" value="1"/>
</dbReference>
<dbReference type="RefSeq" id="WP_253772457.1">
    <property type="nucleotide sequence ID" value="NZ_JAMTCK010000007.1"/>
</dbReference>
<evidence type="ECO:0000256" key="1">
    <source>
        <dbReference type="ARBA" id="ARBA00007788"/>
    </source>
</evidence>
<evidence type="ECO:0000256" key="2">
    <source>
        <dbReference type="ARBA" id="ARBA00022969"/>
    </source>
</evidence>
<keyword evidence="4" id="KW-0731">Sigma factor</keyword>
<dbReference type="GO" id="GO:0006352">
    <property type="term" value="P:DNA-templated transcription initiation"/>
    <property type="evidence" value="ECO:0007669"/>
    <property type="project" value="InterPro"/>
</dbReference>
<evidence type="ECO:0000256" key="6">
    <source>
        <dbReference type="ARBA" id="ARBA00023163"/>
    </source>
</evidence>
<dbReference type="Pfam" id="PF04539">
    <property type="entry name" value="Sigma70_r3"/>
    <property type="match status" value="1"/>
</dbReference>
<dbReference type="InterPro" id="IPR001387">
    <property type="entry name" value="Cro/C1-type_HTH"/>
</dbReference>
<keyword evidence="9" id="KW-1185">Reference proteome</keyword>
<name>A0AAE3GFQ2_9PSEU</name>
<feature type="domain" description="HTH cro/C1-type" evidence="7">
    <location>
        <begin position="224"/>
        <end position="245"/>
    </location>
</feature>
<comment type="caution">
    <text evidence="8">The sequence shown here is derived from an EMBL/GenBank/DDBJ whole genome shotgun (WGS) entry which is preliminary data.</text>
</comment>
<dbReference type="Proteomes" id="UP001206128">
    <property type="component" value="Unassembled WGS sequence"/>
</dbReference>
<evidence type="ECO:0000259" key="7">
    <source>
        <dbReference type="PROSITE" id="PS50943"/>
    </source>
</evidence>
<keyword evidence="6" id="KW-0804">Transcription</keyword>
<accession>A0AAE3GFQ2</accession>
<comment type="similarity">
    <text evidence="1">Belongs to the sigma-70 factor family.</text>
</comment>
<organism evidence="8 9">
    <name type="scientific">Goodfellowiella coeruleoviolacea</name>
    <dbReference type="NCBI Taxonomy" id="334858"/>
    <lineage>
        <taxon>Bacteria</taxon>
        <taxon>Bacillati</taxon>
        <taxon>Actinomycetota</taxon>
        <taxon>Actinomycetes</taxon>
        <taxon>Pseudonocardiales</taxon>
        <taxon>Pseudonocardiaceae</taxon>
        <taxon>Goodfellowiella</taxon>
    </lineage>
</organism>
<dbReference type="InterPro" id="IPR014322">
    <property type="entry name" value="RNA_pol_sigma-B/F/G"/>
</dbReference>
<dbReference type="EMBL" id="JAMTCK010000007">
    <property type="protein sequence ID" value="MCP2166515.1"/>
    <property type="molecule type" value="Genomic_DNA"/>
</dbReference>
<dbReference type="GO" id="GO:0016987">
    <property type="term" value="F:sigma factor activity"/>
    <property type="evidence" value="ECO:0007669"/>
    <property type="project" value="UniProtKB-KW"/>
</dbReference>
<proteinExistence type="inferred from homology"/>
<dbReference type="Pfam" id="PF04542">
    <property type="entry name" value="Sigma70_r2"/>
    <property type="match status" value="1"/>
</dbReference>
<dbReference type="InterPro" id="IPR036388">
    <property type="entry name" value="WH-like_DNA-bd_sf"/>
</dbReference>
<dbReference type="InterPro" id="IPR007630">
    <property type="entry name" value="RNA_pol_sigma70_r4"/>
</dbReference>
<dbReference type="GO" id="GO:0003677">
    <property type="term" value="F:DNA binding"/>
    <property type="evidence" value="ECO:0007669"/>
    <property type="project" value="UniProtKB-KW"/>
</dbReference>
<dbReference type="PANTHER" id="PTHR30385:SF4">
    <property type="entry name" value="RNA POLYMERASE SIGMA-E FACTOR"/>
    <property type="match status" value="1"/>
</dbReference>
<dbReference type="InterPro" id="IPR013325">
    <property type="entry name" value="RNA_pol_sigma_r2"/>
</dbReference>
<evidence type="ECO:0000256" key="4">
    <source>
        <dbReference type="ARBA" id="ARBA00023082"/>
    </source>
</evidence>
<dbReference type="NCBIfam" id="TIGR02980">
    <property type="entry name" value="SigBFG"/>
    <property type="match status" value="1"/>
</dbReference>
<dbReference type="SUPFAM" id="SSF88946">
    <property type="entry name" value="Sigma2 domain of RNA polymerase sigma factors"/>
    <property type="match status" value="1"/>
</dbReference>
<dbReference type="PROSITE" id="PS50943">
    <property type="entry name" value="HTH_CROC1"/>
    <property type="match status" value="1"/>
</dbReference>
<dbReference type="InterPro" id="IPR014284">
    <property type="entry name" value="RNA_pol_sigma-70_dom"/>
</dbReference>
<dbReference type="AlphaFoldDB" id="A0AAE3GFQ2"/>
<dbReference type="InterPro" id="IPR000943">
    <property type="entry name" value="RNA_pol_sigma70"/>
</dbReference>
<gene>
    <name evidence="8" type="ORF">LX83_003383</name>
</gene>
<evidence type="ECO:0000256" key="5">
    <source>
        <dbReference type="ARBA" id="ARBA00023125"/>
    </source>
</evidence>
<keyword evidence="3" id="KW-0805">Transcription regulation</keyword>
<dbReference type="NCBIfam" id="TIGR02937">
    <property type="entry name" value="sigma70-ECF"/>
    <property type="match status" value="1"/>
</dbReference>
<sequence length="260" mass="28897">MSVTEDHTGSAPTFEELAPRFAELAGLAEDDPRRAQLRAELVTAYLPLARTLARRFANRGEALDDLVQVATVGLIGAIDRFDPDRGVDFVGFAVPTITGEIRRHFRDSAWSLRVPRRTKETYAAIQAAIAELTPTLQRSPTPGELASHLDLPVEQVREGLRAAYAYRSGSLDKLLHEDATQTLGSTMGEEDPELEQVDLRQTVQPLLRTLPERERTVVVLRFFHGMSQSQIASRVGVSQMQISRILSRTLARLRDQITDG</sequence>
<evidence type="ECO:0000313" key="8">
    <source>
        <dbReference type="EMBL" id="MCP2166515.1"/>
    </source>
</evidence>
<reference evidence="8" key="1">
    <citation type="submission" date="2022-06" db="EMBL/GenBank/DDBJ databases">
        <title>Genomic Encyclopedia of Archaeal and Bacterial Type Strains, Phase II (KMG-II): from individual species to whole genera.</title>
        <authorList>
            <person name="Goeker M."/>
        </authorList>
    </citation>
    <scope>NUCLEOTIDE SEQUENCE</scope>
    <source>
        <strain evidence="8">DSM 43935</strain>
    </source>
</reference>
<evidence type="ECO:0000313" key="9">
    <source>
        <dbReference type="Proteomes" id="UP001206128"/>
    </source>
</evidence>
<dbReference type="InterPro" id="IPR013324">
    <property type="entry name" value="RNA_pol_sigma_r3/r4-like"/>
</dbReference>
<dbReference type="InterPro" id="IPR007624">
    <property type="entry name" value="RNA_pol_sigma70_r3"/>
</dbReference>
<protein>
    <submittedName>
        <fullName evidence="8">RNA polymerase, sigma 28 subunit, SigD/FliA/WhiG</fullName>
    </submittedName>
</protein>
<keyword evidence="2" id="KW-0749">Sporulation</keyword>
<dbReference type="CDD" id="cd06171">
    <property type="entry name" value="Sigma70_r4"/>
    <property type="match status" value="1"/>
</dbReference>